<dbReference type="EMBL" id="GFXV01002975">
    <property type="protein sequence ID" value="MBW14780.1"/>
    <property type="molecule type" value="Transcribed_RNA"/>
</dbReference>
<dbReference type="InterPro" id="IPR044189">
    <property type="entry name" value="XPO4/7-like"/>
</dbReference>
<dbReference type="AlphaFoldDB" id="A0A2H8TLA0"/>
<dbReference type="GO" id="GO:0005049">
    <property type="term" value="F:nuclear export signal receptor activity"/>
    <property type="evidence" value="ECO:0007669"/>
    <property type="project" value="InterPro"/>
</dbReference>
<gene>
    <name evidence="9" type="primary">Xpo4</name>
</gene>
<keyword evidence="7" id="KW-0539">Nucleus</keyword>
<dbReference type="InterPro" id="IPR016024">
    <property type="entry name" value="ARM-type_fold"/>
</dbReference>
<comment type="similarity">
    <text evidence="3">Belongs to the exportin family.</text>
</comment>
<dbReference type="PANTHER" id="PTHR12596:SF1">
    <property type="entry name" value="EXPORTIN-4"/>
    <property type="match status" value="1"/>
</dbReference>
<comment type="subcellular location">
    <subcellularLocation>
        <location evidence="2">Cytoplasm</location>
    </subcellularLocation>
    <subcellularLocation>
        <location evidence="1">Nucleus</location>
    </subcellularLocation>
</comment>
<protein>
    <recommendedName>
        <fullName evidence="8">Exportin-4</fullName>
    </recommendedName>
</protein>
<dbReference type="Gene3D" id="1.25.10.10">
    <property type="entry name" value="Leucine-rich Repeat Variant"/>
    <property type="match status" value="1"/>
</dbReference>
<dbReference type="SUPFAM" id="SSF48371">
    <property type="entry name" value="ARM repeat"/>
    <property type="match status" value="1"/>
</dbReference>
<evidence type="ECO:0000313" key="9">
    <source>
        <dbReference type="EMBL" id="MBW14780.1"/>
    </source>
</evidence>
<dbReference type="GO" id="GO:0005643">
    <property type="term" value="C:nuclear pore"/>
    <property type="evidence" value="ECO:0007669"/>
    <property type="project" value="TreeGrafter"/>
</dbReference>
<sequence length="118" mass="13737">MEQVQQILQELEMAGSIMLASPSLVTNDQRSAAEAVFMNFRKTNMPYSICRYILDCSKVDFVLFETAGTLRDALIRDWILLSQDQKNELRQYLFQFIMRDGNIAPFVRERILQVINVI</sequence>
<dbReference type="InterPro" id="IPR011989">
    <property type="entry name" value="ARM-like"/>
</dbReference>
<dbReference type="GO" id="GO:0005737">
    <property type="term" value="C:cytoplasm"/>
    <property type="evidence" value="ECO:0007669"/>
    <property type="project" value="UniProtKB-SubCell"/>
</dbReference>
<keyword evidence="5" id="KW-0963">Cytoplasm</keyword>
<accession>A0A2H8TLA0</accession>
<evidence type="ECO:0000256" key="6">
    <source>
        <dbReference type="ARBA" id="ARBA00022927"/>
    </source>
</evidence>
<name>A0A2H8TLA0_9HEMI</name>
<evidence type="ECO:0000256" key="2">
    <source>
        <dbReference type="ARBA" id="ARBA00004496"/>
    </source>
</evidence>
<dbReference type="OrthoDB" id="5548448at2759"/>
<dbReference type="GO" id="GO:0006611">
    <property type="term" value="P:protein export from nucleus"/>
    <property type="evidence" value="ECO:0007669"/>
    <property type="project" value="TreeGrafter"/>
</dbReference>
<evidence type="ECO:0000256" key="8">
    <source>
        <dbReference type="ARBA" id="ARBA00040444"/>
    </source>
</evidence>
<proteinExistence type="inferred from homology"/>
<evidence type="ECO:0000256" key="5">
    <source>
        <dbReference type="ARBA" id="ARBA00022490"/>
    </source>
</evidence>
<organism evidence="9">
    <name type="scientific">Melanaphis sacchari</name>
    <dbReference type="NCBI Taxonomy" id="742174"/>
    <lineage>
        <taxon>Eukaryota</taxon>
        <taxon>Metazoa</taxon>
        <taxon>Ecdysozoa</taxon>
        <taxon>Arthropoda</taxon>
        <taxon>Hexapoda</taxon>
        <taxon>Insecta</taxon>
        <taxon>Pterygota</taxon>
        <taxon>Neoptera</taxon>
        <taxon>Paraneoptera</taxon>
        <taxon>Hemiptera</taxon>
        <taxon>Sternorrhyncha</taxon>
        <taxon>Aphidomorpha</taxon>
        <taxon>Aphidoidea</taxon>
        <taxon>Aphididae</taxon>
        <taxon>Aphidini</taxon>
        <taxon>Melanaphis</taxon>
    </lineage>
</organism>
<evidence type="ECO:0000256" key="4">
    <source>
        <dbReference type="ARBA" id="ARBA00022448"/>
    </source>
</evidence>
<evidence type="ECO:0000256" key="3">
    <source>
        <dbReference type="ARBA" id="ARBA00009466"/>
    </source>
</evidence>
<keyword evidence="4" id="KW-0813">Transport</keyword>
<reference evidence="9" key="1">
    <citation type="submission" date="2017-10" db="EMBL/GenBank/DDBJ databases">
        <title>Transcriptome Assembly of Sugarcane Aphid Adults.</title>
        <authorList>
            <person name="Scully E.D."/>
            <person name="Palmer N.A."/>
            <person name="Geib S.M."/>
            <person name="Sarath G."/>
            <person name="Sattler S.E."/>
        </authorList>
    </citation>
    <scope>NUCLEOTIDE SEQUENCE</scope>
    <source>
        <tissue evidence="9">Whole body</tissue>
    </source>
</reference>
<evidence type="ECO:0000256" key="1">
    <source>
        <dbReference type="ARBA" id="ARBA00004123"/>
    </source>
</evidence>
<dbReference type="PANTHER" id="PTHR12596">
    <property type="entry name" value="EXPORTIN 4,7-RELATED"/>
    <property type="match status" value="1"/>
</dbReference>
<evidence type="ECO:0000256" key="7">
    <source>
        <dbReference type="ARBA" id="ARBA00023242"/>
    </source>
</evidence>
<keyword evidence="6" id="KW-0653">Protein transport</keyword>